<organism evidence="4 5">
    <name type="scientific">Reticulomyxa filosa</name>
    <dbReference type="NCBI Taxonomy" id="46433"/>
    <lineage>
        <taxon>Eukaryota</taxon>
        <taxon>Sar</taxon>
        <taxon>Rhizaria</taxon>
        <taxon>Retaria</taxon>
        <taxon>Foraminifera</taxon>
        <taxon>Monothalamids</taxon>
        <taxon>Reticulomyxidae</taxon>
        <taxon>Reticulomyxa</taxon>
    </lineage>
</organism>
<dbReference type="InterPro" id="IPR001680">
    <property type="entry name" value="WD40_rpt"/>
</dbReference>
<dbReference type="PRINTS" id="PR00320">
    <property type="entry name" value="GPROTEINBRPT"/>
</dbReference>
<dbReference type="Proteomes" id="UP000023152">
    <property type="component" value="Unassembled WGS sequence"/>
</dbReference>
<keyword evidence="5" id="KW-1185">Reference proteome</keyword>
<sequence>MTLNSKKKGSDIHKSKVYLLRNLIHDFDKIIVEYVMLYFLIEKKSVYCNRQPTLETQTKYFRFLRLLKGHTYTAESVNFWQMIVRLFHLHDETVRIWDTASGQQFQILKEHSALVCAAVFSPDGNTVVSGSADISTRVWDAISGRQIKKWKGHYNSVADVDFSPDGKTIVSCSSDKTIRLLDVESEQEIQKVIGHSNTVNSVKFSSNGQMILSPSDDKTICLWDVQSCKRLKELLGHSQHVLHAAFSTDEDETIRIWNVKTGHEI</sequence>
<dbReference type="InterPro" id="IPR036322">
    <property type="entry name" value="WD40_repeat_dom_sf"/>
</dbReference>
<feature type="repeat" description="WD" evidence="3">
    <location>
        <begin position="247"/>
        <end position="265"/>
    </location>
</feature>
<proteinExistence type="predicted"/>
<keyword evidence="2" id="KW-0677">Repeat</keyword>
<feature type="repeat" description="WD" evidence="3">
    <location>
        <begin position="150"/>
        <end position="191"/>
    </location>
</feature>
<dbReference type="PANTHER" id="PTHR22847">
    <property type="entry name" value="WD40 REPEAT PROTEIN"/>
    <property type="match status" value="1"/>
</dbReference>
<dbReference type="SMART" id="SM00320">
    <property type="entry name" value="WD40"/>
    <property type="match status" value="5"/>
</dbReference>
<dbReference type="AlphaFoldDB" id="X6LUH3"/>
<accession>X6LUH3</accession>
<dbReference type="CDD" id="cd00200">
    <property type="entry name" value="WD40"/>
    <property type="match status" value="1"/>
</dbReference>
<dbReference type="PROSITE" id="PS50082">
    <property type="entry name" value="WD_REPEATS_2"/>
    <property type="match status" value="4"/>
</dbReference>
<dbReference type="InterPro" id="IPR015943">
    <property type="entry name" value="WD40/YVTN_repeat-like_dom_sf"/>
</dbReference>
<feature type="repeat" description="WD" evidence="3">
    <location>
        <begin position="108"/>
        <end position="149"/>
    </location>
</feature>
<evidence type="ECO:0000256" key="3">
    <source>
        <dbReference type="PROSITE-ProRule" id="PRU00221"/>
    </source>
</evidence>
<dbReference type="Gene3D" id="2.130.10.10">
    <property type="entry name" value="YVTN repeat-like/Quinoprotein amine dehydrogenase"/>
    <property type="match status" value="1"/>
</dbReference>
<dbReference type="EMBL" id="ASPP01027964">
    <property type="protein sequence ID" value="ETO05578.1"/>
    <property type="molecule type" value="Genomic_DNA"/>
</dbReference>
<dbReference type="SUPFAM" id="SSF50978">
    <property type="entry name" value="WD40 repeat-like"/>
    <property type="match status" value="1"/>
</dbReference>
<evidence type="ECO:0000313" key="4">
    <source>
        <dbReference type="EMBL" id="ETO05578.1"/>
    </source>
</evidence>
<dbReference type="GO" id="GO:1990234">
    <property type="term" value="C:transferase complex"/>
    <property type="evidence" value="ECO:0007669"/>
    <property type="project" value="UniProtKB-ARBA"/>
</dbReference>
<reference evidence="4 5" key="1">
    <citation type="journal article" date="2013" name="Curr. Biol.">
        <title>The Genome of the Foraminiferan Reticulomyxa filosa.</title>
        <authorList>
            <person name="Glockner G."/>
            <person name="Hulsmann N."/>
            <person name="Schleicher M."/>
            <person name="Noegel A.A."/>
            <person name="Eichinger L."/>
            <person name="Gallinger C."/>
            <person name="Pawlowski J."/>
            <person name="Sierra R."/>
            <person name="Euteneuer U."/>
            <person name="Pillet L."/>
            <person name="Moustafa A."/>
            <person name="Platzer M."/>
            <person name="Groth M."/>
            <person name="Szafranski K."/>
            <person name="Schliwa M."/>
        </authorList>
    </citation>
    <scope>NUCLEOTIDE SEQUENCE [LARGE SCALE GENOMIC DNA]</scope>
</reference>
<evidence type="ECO:0000256" key="2">
    <source>
        <dbReference type="ARBA" id="ARBA00022737"/>
    </source>
</evidence>
<comment type="caution">
    <text evidence="4">The sequence shown here is derived from an EMBL/GenBank/DDBJ whole genome shotgun (WGS) entry which is preliminary data.</text>
</comment>
<dbReference type="InterPro" id="IPR020472">
    <property type="entry name" value="WD40_PAC1"/>
</dbReference>
<keyword evidence="1 3" id="KW-0853">WD repeat</keyword>
<dbReference type="PANTHER" id="PTHR22847:SF637">
    <property type="entry name" value="WD REPEAT DOMAIN 5B"/>
    <property type="match status" value="1"/>
</dbReference>
<gene>
    <name evidence="4" type="ORF">RFI_31819</name>
</gene>
<dbReference type="OrthoDB" id="6252103at2759"/>
<evidence type="ECO:0000256" key="1">
    <source>
        <dbReference type="ARBA" id="ARBA00022574"/>
    </source>
</evidence>
<dbReference type="PROSITE" id="PS50294">
    <property type="entry name" value="WD_REPEATS_REGION"/>
    <property type="match status" value="3"/>
</dbReference>
<protein>
    <submittedName>
        <fullName evidence="4">G-protein beta WD-40 repeats containing protein</fullName>
    </submittedName>
</protein>
<evidence type="ECO:0000313" key="5">
    <source>
        <dbReference type="Proteomes" id="UP000023152"/>
    </source>
</evidence>
<name>X6LUH3_RETFI</name>
<dbReference type="Pfam" id="PF00400">
    <property type="entry name" value="WD40"/>
    <property type="match status" value="3"/>
</dbReference>
<feature type="repeat" description="WD" evidence="3">
    <location>
        <begin position="192"/>
        <end position="233"/>
    </location>
</feature>